<dbReference type="PANTHER" id="PTHR45947:SF3">
    <property type="entry name" value="SULFOQUINOVOSYL TRANSFERASE SQD2"/>
    <property type="match status" value="1"/>
</dbReference>
<evidence type="ECO:0000313" key="3">
    <source>
        <dbReference type="EMBL" id="PIS39128.1"/>
    </source>
</evidence>
<dbReference type="Gene3D" id="3.40.50.2000">
    <property type="entry name" value="Glycogen Phosphorylase B"/>
    <property type="match status" value="2"/>
</dbReference>
<accession>A0A2M6T1K7</accession>
<gene>
    <name evidence="3" type="ORF">COT34_00010</name>
</gene>
<evidence type="ECO:0000259" key="1">
    <source>
        <dbReference type="Pfam" id="PF00534"/>
    </source>
</evidence>
<dbReference type="GO" id="GO:0016757">
    <property type="term" value="F:glycosyltransferase activity"/>
    <property type="evidence" value="ECO:0007669"/>
    <property type="project" value="InterPro"/>
</dbReference>
<dbReference type="InterPro" id="IPR001296">
    <property type="entry name" value="Glyco_trans_1"/>
</dbReference>
<dbReference type="SUPFAM" id="SSF53756">
    <property type="entry name" value="UDP-Glycosyltransferase/glycogen phosphorylase"/>
    <property type="match status" value="1"/>
</dbReference>
<dbReference type="InterPro" id="IPR028098">
    <property type="entry name" value="Glyco_trans_4-like_N"/>
</dbReference>
<protein>
    <recommendedName>
        <fullName evidence="5">Glycosyltransferase family 4 protein</fullName>
    </recommendedName>
</protein>
<dbReference type="Pfam" id="PF00534">
    <property type="entry name" value="Glycos_transf_1"/>
    <property type="match status" value="1"/>
</dbReference>
<evidence type="ECO:0000259" key="2">
    <source>
        <dbReference type="Pfam" id="PF13477"/>
    </source>
</evidence>
<evidence type="ECO:0008006" key="5">
    <source>
        <dbReference type="Google" id="ProtNLM"/>
    </source>
</evidence>
<evidence type="ECO:0000313" key="4">
    <source>
        <dbReference type="Proteomes" id="UP000229390"/>
    </source>
</evidence>
<dbReference type="AlphaFoldDB" id="A0A2M6T1K7"/>
<name>A0A2M6T1K7_9BACT</name>
<sequence length="392" mass="43874">MKICFLAAANSIHSIRWIKYFYEKGHEISWISLAPPMPEAQDLISKVNPVRNLNLSEDSPSGKLATEQQGVISNGVKYFEIAPSPLADINGKKSILYLLPAASKIKKILKDLKPDILHIHSAGTYGLVGALTNFKPVALTPWGSDILLTSFFKKPLIKFVLKRITLFTCDGENTTQALINLGVKPEKIKMIRFGTDVEKFKPVPRSKIQDPRCRIISLRTLIPIYDIETLVKAAAIVVKAAPEAKFIIAGDGEQKEYLISLSKNLGLLPQYIEFIGRYKNENLPQMLNNADIYVSTSLSDSGLAASTAEAMATELPVIVSDSGDNKEWVDNNFVIPVKNPEILAEKIIYLIKNGDERKKLGKKSRETIEEKNNYYKEMEKMEKIYEELTDSN</sequence>
<dbReference type="PANTHER" id="PTHR45947">
    <property type="entry name" value="SULFOQUINOVOSYL TRANSFERASE SQD2"/>
    <property type="match status" value="1"/>
</dbReference>
<feature type="domain" description="Glycosyltransferase subfamily 4-like N-terminal" evidence="2">
    <location>
        <begin position="2"/>
        <end position="170"/>
    </location>
</feature>
<dbReference type="EMBL" id="PEYE01000001">
    <property type="protein sequence ID" value="PIS39128.1"/>
    <property type="molecule type" value="Genomic_DNA"/>
</dbReference>
<dbReference type="Proteomes" id="UP000229390">
    <property type="component" value="Unassembled WGS sequence"/>
</dbReference>
<organism evidence="3 4">
    <name type="scientific">Candidatus Nealsonbacteria bacterium CG08_land_8_20_14_0_20_43_11</name>
    <dbReference type="NCBI Taxonomy" id="1974706"/>
    <lineage>
        <taxon>Bacteria</taxon>
        <taxon>Candidatus Nealsoniibacteriota</taxon>
    </lineage>
</organism>
<feature type="domain" description="Glycosyl transferase family 1" evidence="1">
    <location>
        <begin position="208"/>
        <end position="366"/>
    </location>
</feature>
<dbReference type="InterPro" id="IPR050194">
    <property type="entry name" value="Glycosyltransferase_grp1"/>
</dbReference>
<comment type="caution">
    <text evidence="3">The sequence shown here is derived from an EMBL/GenBank/DDBJ whole genome shotgun (WGS) entry which is preliminary data.</text>
</comment>
<reference evidence="4" key="1">
    <citation type="submission" date="2017-09" db="EMBL/GenBank/DDBJ databases">
        <title>Depth-based differentiation of microbial function through sediment-hosted aquifers and enrichment of novel symbionts in the deep terrestrial subsurface.</title>
        <authorList>
            <person name="Probst A.J."/>
            <person name="Ladd B."/>
            <person name="Jarett J.K."/>
            <person name="Geller-Mcgrath D.E."/>
            <person name="Sieber C.M.K."/>
            <person name="Emerson J.B."/>
            <person name="Anantharaman K."/>
            <person name="Thomas B.C."/>
            <person name="Malmstrom R."/>
            <person name="Stieglmeier M."/>
            <person name="Klingl A."/>
            <person name="Woyke T."/>
            <person name="Ryan C.M."/>
            <person name="Banfield J.F."/>
        </authorList>
    </citation>
    <scope>NUCLEOTIDE SEQUENCE [LARGE SCALE GENOMIC DNA]</scope>
</reference>
<dbReference type="Pfam" id="PF13477">
    <property type="entry name" value="Glyco_trans_4_2"/>
    <property type="match status" value="1"/>
</dbReference>
<dbReference type="CDD" id="cd03801">
    <property type="entry name" value="GT4_PimA-like"/>
    <property type="match status" value="1"/>
</dbReference>
<proteinExistence type="predicted"/>